<dbReference type="Gene3D" id="3.40.630.30">
    <property type="match status" value="1"/>
</dbReference>
<keyword evidence="2" id="KW-0808">Transferase</keyword>
<dbReference type="Pfam" id="PF13302">
    <property type="entry name" value="Acetyltransf_3"/>
    <property type="match status" value="1"/>
</dbReference>
<dbReference type="PANTHER" id="PTHR43441">
    <property type="entry name" value="RIBOSOMAL-PROTEIN-SERINE ACETYLTRANSFERASE"/>
    <property type="match status" value="1"/>
</dbReference>
<dbReference type="AlphaFoldDB" id="A0A1S8YJ29"/>
<dbReference type="InterPro" id="IPR000182">
    <property type="entry name" value="GNAT_dom"/>
</dbReference>
<comment type="caution">
    <text evidence="2">The sequence shown here is derived from an EMBL/GenBank/DDBJ whole genome shotgun (WGS) entry which is preliminary data.</text>
</comment>
<name>A0A1S8YJ29_9GAMM</name>
<protein>
    <submittedName>
        <fullName evidence="2">Ribosomal-protein-serine acetyltransferase</fullName>
    </submittedName>
</protein>
<sequence>MKACIMKVNLRPWQDEHAAEFSHAVISSLDTLKPWMIWASEDFGASEAKRWFAITHHLRATGQAEEFGLFTDDGYILGGAGIRFPQQMEILPSIGYWVRSSEQRKGIATAAVRALLEMAFTRPEIEKVEILAAEANIASRTVAIRAGGELTAIRYGLIVLDSGPVNTAIYHISRR</sequence>
<evidence type="ECO:0000259" key="1">
    <source>
        <dbReference type="PROSITE" id="PS51186"/>
    </source>
</evidence>
<dbReference type="GO" id="GO:0008999">
    <property type="term" value="F:protein-N-terminal-alanine acetyltransferase activity"/>
    <property type="evidence" value="ECO:0007669"/>
    <property type="project" value="TreeGrafter"/>
</dbReference>
<dbReference type="GO" id="GO:0005737">
    <property type="term" value="C:cytoplasm"/>
    <property type="evidence" value="ECO:0007669"/>
    <property type="project" value="TreeGrafter"/>
</dbReference>
<feature type="domain" description="N-acetyltransferase" evidence="1">
    <location>
        <begin position="19"/>
        <end position="175"/>
    </location>
</feature>
<reference evidence="2 3" key="1">
    <citation type="submission" date="2016-12" db="EMBL/GenBank/DDBJ databases">
        <title>Izhakiella australiana sp. nov. of genus Izhakiella isolated from Australian desert.</title>
        <authorList>
            <person name="Ji M."/>
        </authorList>
    </citation>
    <scope>NUCLEOTIDE SEQUENCE [LARGE SCALE GENOMIC DNA]</scope>
    <source>
        <strain evidence="2 3">D4N98</strain>
    </source>
</reference>
<dbReference type="PANTHER" id="PTHR43441:SF10">
    <property type="entry name" value="ACETYLTRANSFERASE"/>
    <property type="match status" value="1"/>
</dbReference>
<evidence type="ECO:0000313" key="3">
    <source>
        <dbReference type="Proteomes" id="UP000190667"/>
    </source>
</evidence>
<dbReference type="InterPro" id="IPR016181">
    <property type="entry name" value="Acyl_CoA_acyltransferase"/>
</dbReference>
<dbReference type="PROSITE" id="PS51186">
    <property type="entry name" value="GNAT"/>
    <property type="match status" value="1"/>
</dbReference>
<dbReference type="GO" id="GO:1990189">
    <property type="term" value="F:protein N-terminal-serine acetyltransferase activity"/>
    <property type="evidence" value="ECO:0007669"/>
    <property type="project" value="TreeGrafter"/>
</dbReference>
<gene>
    <name evidence="2" type="ORF">BTJ39_17230</name>
</gene>
<keyword evidence="3" id="KW-1185">Reference proteome</keyword>
<evidence type="ECO:0000313" key="2">
    <source>
        <dbReference type="EMBL" id="OON38837.1"/>
    </source>
</evidence>
<dbReference type="SUPFAM" id="SSF55729">
    <property type="entry name" value="Acyl-CoA N-acyltransferases (Nat)"/>
    <property type="match status" value="1"/>
</dbReference>
<dbReference type="STRING" id="1926881.BTJ39_17230"/>
<accession>A0A1S8YJ29</accession>
<dbReference type="EMBL" id="MRUL01000013">
    <property type="protein sequence ID" value="OON38837.1"/>
    <property type="molecule type" value="Genomic_DNA"/>
</dbReference>
<proteinExistence type="predicted"/>
<organism evidence="2 3">
    <name type="scientific">Izhakiella australiensis</name>
    <dbReference type="NCBI Taxonomy" id="1926881"/>
    <lineage>
        <taxon>Bacteria</taxon>
        <taxon>Pseudomonadati</taxon>
        <taxon>Pseudomonadota</taxon>
        <taxon>Gammaproteobacteria</taxon>
        <taxon>Enterobacterales</taxon>
        <taxon>Erwiniaceae</taxon>
        <taxon>Izhakiella</taxon>
    </lineage>
</organism>
<dbReference type="InterPro" id="IPR051908">
    <property type="entry name" value="Ribosomal_N-acetyltransferase"/>
</dbReference>
<dbReference type="Proteomes" id="UP000190667">
    <property type="component" value="Unassembled WGS sequence"/>
</dbReference>